<evidence type="ECO:0000256" key="2">
    <source>
        <dbReference type="ARBA" id="ARBA00004170"/>
    </source>
</evidence>
<dbReference type="NCBIfam" id="TIGR00963">
    <property type="entry name" value="secA"/>
    <property type="match status" value="1"/>
</dbReference>
<comment type="similarity">
    <text evidence="3">Belongs to the SecA family.</text>
</comment>
<protein>
    <submittedName>
        <fullName evidence="19">Protein translocase subunit SecA</fullName>
    </submittedName>
</protein>
<keyword evidence="5" id="KW-1003">Cell membrane</keyword>
<dbReference type="Pfam" id="PF01043">
    <property type="entry name" value="SecA_PP_bind"/>
    <property type="match status" value="1"/>
</dbReference>
<dbReference type="InterPro" id="IPR011130">
    <property type="entry name" value="SecA_preprotein_X-link_dom"/>
</dbReference>
<keyword evidence="14" id="KW-0472">Membrane</keyword>
<dbReference type="GO" id="GO:0031522">
    <property type="term" value="C:cell envelope Sec protein transport complex"/>
    <property type="evidence" value="ECO:0007669"/>
    <property type="project" value="TreeGrafter"/>
</dbReference>
<feature type="compositionally biased region" description="Basic and acidic residues" evidence="15">
    <location>
        <begin position="1021"/>
        <end position="1030"/>
    </location>
</feature>
<evidence type="ECO:0000256" key="11">
    <source>
        <dbReference type="ARBA" id="ARBA00022927"/>
    </source>
</evidence>
<dbReference type="SUPFAM" id="SSF81886">
    <property type="entry name" value="Helical scaffold and wing domains of SecA"/>
    <property type="match status" value="1"/>
</dbReference>
<evidence type="ECO:0000256" key="10">
    <source>
        <dbReference type="ARBA" id="ARBA00022840"/>
    </source>
</evidence>
<dbReference type="InterPro" id="IPR011116">
    <property type="entry name" value="SecA_Wing/Scaffold"/>
</dbReference>
<dbReference type="PROSITE" id="PS51194">
    <property type="entry name" value="HELICASE_CTER"/>
    <property type="match status" value="1"/>
</dbReference>
<evidence type="ECO:0000256" key="4">
    <source>
        <dbReference type="ARBA" id="ARBA00022448"/>
    </source>
</evidence>
<dbReference type="Pfam" id="PF02810">
    <property type="entry name" value="SEC-C"/>
    <property type="match status" value="1"/>
</dbReference>
<evidence type="ECO:0000256" key="13">
    <source>
        <dbReference type="ARBA" id="ARBA00023010"/>
    </source>
</evidence>
<evidence type="ECO:0000259" key="17">
    <source>
        <dbReference type="PROSITE" id="PS51194"/>
    </source>
</evidence>
<dbReference type="Pfam" id="PF07516">
    <property type="entry name" value="SecA_SW"/>
    <property type="match status" value="1"/>
</dbReference>
<keyword evidence="13" id="KW-0811">Translocation</keyword>
<dbReference type="PROSITE" id="PS51196">
    <property type="entry name" value="SECA_MOTOR_DEAD"/>
    <property type="match status" value="1"/>
</dbReference>
<dbReference type="SMART" id="SM00957">
    <property type="entry name" value="SecA_DEAD"/>
    <property type="match status" value="1"/>
</dbReference>
<dbReference type="InterPro" id="IPR004027">
    <property type="entry name" value="SEC_C_motif"/>
</dbReference>
<sequence>MLSWLLKRFSGRHYRKFITSCKPIVARINELELQFQSLTEEQLQAKTDELRARVKAGETLDQILPDAFAVVKNAARRLCGRTVLVCEHELVWNMVHYDVQLIGGIALHQGKIAEMATGEGKTLVATLPLYLNALSGRNAQLVTANDYLARRDAEWMGHLYRFLGLTVGCIQQQMQNDVRREMYKCDITYGTASEFGFDYLRDNGMATRKEDQVQREHFYCIVDEIDSILVDEARTPLIISGPAPIEREQPFTRLKPAIEGLVANQLRFVNRLAAEAKTELEKSGTDSNALYAAATKLYQVKLGNPKNKFLLRLMENPEWRKLLDKVETELNSDMRKDEFYRIKEQLFFTIDERNHQADLTEIGRNALRPDNPDAFVLPDLAMIYSDIDHDTSISPEQREEKKLAAQHNFTVTSEEIHAISQLLRAYSLYERDVEYVVQEGKVMIVDENTGRVMPGRRWSDGLHQAVEAKEGVVVERETRTYATITIQNYFRMYEKLSGMTGTAETEATEFFEIYKLAVVVIPTNRPCIRIDKNDSIFKTRRDKYEAVIREIRLANHRGQPVLVGTVSVESSEILSRLLKREGIVHAVLNAKFHEQEAEIVSRAGQRGSVTIATNMAGRGTDIKLGAGVRWKVAHGEHTDPEKRKEGVMMYTLTEPDTAEVRTYDADSPDALSMRLTPHSKEAGGLYVIGTERHESRRIDRQLRGRCSRQGDPGLSKFFLSLEDDLMRLFLQGNLASKLMEGSMKEGEELEHALLNRSIESAQKKVEQQNFSTRKRLLQYDDVLNQQREVIYGIRNGAIHSERPKDIIFDMVEEEILTRLQSAGLGEKAGLPQHAVESFVGWMNQTFPVGLKVSEVPTSGSADKAAKELTERVRQSYAVKEACEVPEALGSLERYVVINAIDHHWQEHLTDMEELRRAIGLRSYGQVDPLVAYKGEAFKYFEEMMGNVRLQICTGLFRNATNLDAFENMLSILARGALMQGPETAPAPQITTTVTSSPVRAPRPDGAEPVADEEVQLPKVTIRRETPKVGRNDPCPCGSGKKYKQCHGR</sequence>
<dbReference type="PROSITE" id="PS01312">
    <property type="entry name" value="SECA"/>
    <property type="match status" value="1"/>
</dbReference>
<dbReference type="PANTHER" id="PTHR30612">
    <property type="entry name" value="SECA INNER MEMBRANE COMPONENT OF SEC PROTEIN SECRETION SYSTEM"/>
    <property type="match status" value="1"/>
</dbReference>
<dbReference type="GO" id="GO:0046872">
    <property type="term" value="F:metal ion binding"/>
    <property type="evidence" value="ECO:0007669"/>
    <property type="project" value="UniProtKB-KW"/>
</dbReference>
<dbReference type="EMBL" id="MLJW01000044">
    <property type="protein sequence ID" value="OIR06292.1"/>
    <property type="molecule type" value="Genomic_DNA"/>
</dbReference>
<dbReference type="InterPro" id="IPR036670">
    <property type="entry name" value="SecA_X-link_sf"/>
</dbReference>
<dbReference type="Gene3D" id="1.10.3060.10">
    <property type="entry name" value="Helical scaffold and wing domains of SecA"/>
    <property type="match status" value="1"/>
</dbReference>
<dbReference type="FunFam" id="3.40.50.300:FF:000246">
    <property type="entry name" value="Preprotein translocase subunit SecA"/>
    <property type="match status" value="1"/>
</dbReference>
<evidence type="ECO:0000256" key="12">
    <source>
        <dbReference type="ARBA" id="ARBA00022967"/>
    </source>
</evidence>
<feature type="domain" description="Helicase C-terminal" evidence="17">
    <location>
        <begin position="539"/>
        <end position="750"/>
    </location>
</feature>
<evidence type="ECO:0000256" key="14">
    <source>
        <dbReference type="ARBA" id="ARBA00023136"/>
    </source>
</evidence>
<keyword evidence="10" id="KW-0067">ATP-binding</keyword>
<dbReference type="InterPro" id="IPR020937">
    <property type="entry name" value="SecA_CS"/>
</dbReference>
<dbReference type="GO" id="GO:0043952">
    <property type="term" value="P:protein transport by the Sec complex"/>
    <property type="evidence" value="ECO:0007669"/>
    <property type="project" value="TreeGrafter"/>
</dbReference>
<dbReference type="AlphaFoldDB" id="A0A1J5SXG8"/>
<comment type="subcellular location">
    <subcellularLocation>
        <location evidence="2">Membrane</location>
        <topology evidence="2">Peripheral membrane protein</topology>
    </subcellularLocation>
</comment>
<proteinExistence type="inferred from homology"/>
<dbReference type="SUPFAM" id="SSF81767">
    <property type="entry name" value="Pre-protein crosslinking domain of SecA"/>
    <property type="match status" value="1"/>
</dbReference>
<dbReference type="Gene3D" id="3.40.50.300">
    <property type="entry name" value="P-loop containing nucleotide triphosphate hydrolases"/>
    <property type="match status" value="3"/>
</dbReference>
<dbReference type="PRINTS" id="PR00906">
    <property type="entry name" value="SECA"/>
</dbReference>
<keyword evidence="11" id="KW-0653">Protein transport</keyword>
<comment type="cofactor">
    <cofactor evidence="1">
        <name>Zn(2+)</name>
        <dbReference type="ChEBI" id="CHEBI:29105"/>
    </cofactor>
</comment>
<dbReference type="GO" id="GO:0006605">
    <property type="term" value="P:protein targeting"/>
    <property type="evidence" value="ECO:0007669"/>
    <property type="project" value="InterPro"/>
</dbReference>
<evidence type="ECO:0000256" key="8">
    <source>
        <dbReference type="ARBA" id="ARBA00022741"/>
    </source>
</evidence>
<dbReference type="InterPro" id="IPR036266">
    <property type="entry name" value="SecA_Wing/Scaffold_sf"/>
</dbReference>
<dbReference type="SUPFAM" id="SSF52540">
    <property type="entry name" value="P-loop containing nucleoside triphosphate hydrolases"/>
    <property type="match status" value="2"/>
</dbReference>
<feature type="region of interest" description="Disordered" evidence="15">
    <location>
        <begin position="994"/>
        <end position="1048"/>
    </location>
</feature>
<evidence type="ECO:0000256" key="9">
    <source>
        <dbReference type="ARBA" id="ARBA00022833"/>
    </source>
</evidence>
<evidence type="ECO:0000313" key="19">
    <source>
        <dbReference type="EMBL" id="OIR06292.1"/>
    </source>
</evidence>
<evidence type="ECO:0000259" key="16">
    <source>
        <dbReference type="PROSITE" id="PS51192"/>
    </source>
</evidence>
<dbReference type="PANTHER" id="PTHR30612:SF0">
    <property type="entry name" value="CHLOROPLAST PROTEIN-TRANSPORTING ATPASE"/>
    <property type="match status" value="1"/>
</dbReference>
<evidence type="ECO:0000256" key="15">
    <source>
        <dbReference type="SAM" id="MobiDB-lite"/>
    </source>
</evidence>
<keyword evidence="9" id="KW-0862">Zinc</keyword>
<evidence type="ECO:0000256" key="7">
    <source>
        <dbReference type="ARBA" id="ARBA00022723"/>
    </source>
</evidence>
<feature type="domain" description="SecA family profile" evidence="18">
    <location>
        <begin position="3"/>
        <end position="750"/>
    </location>
</feature>
<dbReference type="CDD" id="cd18803">
    <property type="entry name" value="SF2_C_secA"/>
    <property type="match status" value="1"/>
</dbReference>
<reference evidence="19" key="1">
    <citation type="submission" date="2016-10" db="EMBL/GenBank/DDBJ databases">
        <title>Sequence of Gallionella enrichment culture.</title>
        <authorList>
            <person name="Poehlein A."/>
            <person name="Muehling M."/>
            <person name="Daniel R."/>
        </authorList>
    </citation>
    <scope>NUCLEOTIDE SEQUENCE</scope>
</reference>
<dbReference type="Pfam" id="PF07517">
    <property type="entry name" value="SecA_DEAD"/>
    <property type="match status" value="1"/>
</dbReference>
<dbReference type="InterPro" id="IPR027417">
    <property type="entry name" value="P-loop_NTPase"/>
</dbReference>
<dbReference type="GO" id="GO:0006886">
    <property type="term" value="P:intracellular protein transport"/>
    <property type="evidence" value="ECO:0007669"/>
    <property type="project" value="InterPro"/>
</dbReference>
<dbReference type="InterPro" id="IPR000185">
    <property type="entry name" value="SecA"/>
</dbReference>
<organism evidence="19">
    <name type="scientific">mine drainage metagenome</name>
    <dbReference type="NCBI Taxonomy" id="410659"/>
    <lineage>
        <taxon>unclassified sequences</taxon>
        <taxon>metagenomes</taxon>
        <taxon>ecological metagenomes</taxon>
    </lineage>
</organism>
<evidence type="ECO:0000256" key="1">
    <source>
        <dbReference type="ARBA" id="ARBA00001947"/>
    </source>
</evidence>
<keyword evidence="6" id="KW-0963">Cytoplasm</keyword>
<name>A0A1J5SXG8_9ZZZZ</name>
<dbReference type="FunFam" id="3.40.50.300:FF:000113">
    <property type="entry name" value="Preprotein translocase subunit SecA"/>
    <property type="match status" value="1"/>
</dbReference>
<comment type="caution">
    <text evidence="19">The sequence shown here is derived from an EMBL/GenBank/DDBJ whole genome shotgun (WGS) entry which is preliminary data.</text>
</comment>
<dbReference type="GO" id="GO:0005886">
    <property type="term" value="C:plasma membrane"/>
    <property type="evidence" value="ECO:0007669"/>
    <property type="project" value="TreeGrafter"/>
</dbReference>
<dbReference type="InterPro" id="IPR001650">
    <property type="entry name" value="Helicase_C-like"/>
</dbReference>
<evidence type="ECO:0000259" key="18">
    <source>
        <dbReference type="PROSITE" id="PS51196"/>
    </source>
</evidence>
<dbReference type="GO" id="GO:0005524">
    <property type="term" value="F:ATP binding"/>
    <property type="evidence" value="ECO:0007669"/>
    <property type="project" value="UniProtKB-KW"/>
</dbReference>
<evidence type="ECO:0000256" key="6">
    <source>
        <dbReference type="ARBA" id="ARBA00022490"/>
    </source>
</evidence>
<dbReference type="CDD" id="cd17928">
    <property type="entry name" value="DEXDc_SecA"/>
    <property type="match status" value="1"/>
</dbReference>
<dbReference type="InterPro" id="IPR011115">
    <property type="entry name" value="SecA_DEAD"/>
</dbReference>
<dbReference type="Gene3D" id="3.10.450.50">
    <property type="match status" value="1"/>
</dbReference>
<evidence type="ECO:0000256" key="5">
    <source>
        <dbReference type="ARBA" id="ARBA00022475"/>
    </source>
</evidence>
<dbReference type="HAMAP" id="MF_01382">
    <property type="entry name" value="SecA"/>
    <property type="match status" value="1"/>
</dbReference>
<keyword evidence="4" id="KW-0813">Transport</keyword>
<dbReference type="InterPro" id="IPR014018">
    <property type="entry name" value="SecA_motor_DEAD"/>
</dbReference>
<evidence type="ECO:0000256" key="3">
    <source>
        <dbReference type="ARBA" id="ARBA00007650"/>
    </source>
</evidence>
<dbReference type="InterPro" id="IPR014001">
    <property type="entry name" value="Helicase_ATP-bd"/>
</dbReference>
<keyword evidence="12" id="KW-1278">Translocase</keyword>
<feature type="domain" description="Helicase ATP-binding" evidence="16">
    <location>
        <begin position="102"/>
        <end position="261"/>
    </location>
</feature>
<dbReference type="Gene3D" id="3.90.1440.10">
    <property type="entry name" value="SecA, preprotein cross-linking domain"/>
    <property type="match status" value="1"/>
</dbReference>
<gene>
    <name evidence="19" type="primary">secA_6</name>
    <name evidence="19" type="ORF">GALL_114820</name>
</gene>
<dbReference type="GO" id="GO:0017038">
    <property type="term" value="P:protein import"/>
    <property type="evidence" value="ECO:0007669"/>
    <property type="project" value="InterPro"/>
</dbReference>
<dbReference type="SMART" id="SM00958">
    <property type="entry name" value="SecA_PP_bind"/>
    <property type="match status" value="1"/>
</dbReference>
<dbReference type="Pfam" id="PF21090">
    <property type="entry name" value="P-loop_SecA"/>
    <property type="match status" value="1"/>
</dbReference>
<accession>A0A1J5SXG8</accession>
<keyword evidence="7" id="KW-0479">Metal-binding</keyword>
<dbReference type="GO" id="GO:0005829">
    <property type="term" value="C:cytosol"/>
    <property type="evidence" value="ECO:0007669"/>
    <property type="project" value="TreeGrafter"/>
</dbReference>
<dbReference type="InterPro" id="IPR044722">
    <property type="entry name" value="SecA_SF2_C"/>
</dbReference>
<keyword evidence="8" id="KW-0547">Nucleotide-binding</keyword>
<dbReference type="PROSITE" id="PS51192">
    <property type="entry name" value="HELICASE_ATP_BIND_1"/>
    <property type="match status" value="1"/>
</dbReference>